<dbReference type="EMBL" id="KE647312">
    <property type="protein sequence ID" value="EQB60260.1"/>
    <property type="molecule type" value="Genomic_DNA"/>
</dbReference>
<evidence type="ECO:0000256" key="3">
    <source>
        <dbReference type="RuleBase" id="RU361268"/>
    </source>
</evidence>
<dbReference type="GO" id="GO:0005956">
    <property type="term" value="C:protein kinase CK2 complex"/>
    <property type="evidence" value="ECO:0007669"/>
    <property type="project" value="UniProtKB-UniRule"/>
</dbReference>
<dbReference type="InterPro" id="IPR016149">
    <property type="entry name" value="Casein_kin_II_reg-sub_N"/>
</dbReference>
<protein>
    <recommendedName>
        <fullName evidence="3">Casein kinase II subunit beta</fullName>
        <shortName evidence="3">CK II beta</shortName>
    </recommendedName>
</protein>
<proteinExistence type="inferred from homology"/>
<dbReference type="VEuPathDB" id="MicrosporidiaDB:NAPIS_ORF02153"/>
<dbReference type="Pfam" id="PF01214">
    <property type="entry name" value="CK_II_beta"/>
    <property type="match status" value="1"/>
</dbReference>
<keyword evidence="4" id="KW-0418">Kinase</keyword>
<dbReference type="PANTHER" id="PTHR11740">
    <property type="entry name" value="CASEIN KINASE II SUBUNIT BETA"/>
    <property type="match status" value="1"/>
</dbReference>
<dbReference type="PANTHER" id="PTHR11740:SF0">
    <property type="entry name" value="CASEIN KINASE II SUBUNIT BETA"/>
    <property type="match status" value="1"/>
</dbReference>
<comment type="subunit">
    <text evidence="3">Tetramer of two alpha and two beta subunits.</text>
</comment>
<dbReference type="GO" id="GO:0016301">
    <property type="term" value="F:kinase activity"/>
    <property type="evidence" value="ECO:0007669"/>
    <property type="project" value="UniProtKB-KW"/>
</dbReference>
<sequence>MSQKPLLEEDYWMRDFFMKKENSLLARIPDVYLNDTFNLIGLNKKIKDLEACYNAILDFNKSTDFSEESALYYLIHQRYIYTMSGLEDILDKVLNKEFGSCIRVNCATPLIPIGLNNEPRVSTTKMYCYNCVCIYLPKGPIKALDGCAWGKYFPHFLLLTYPYKFKKRKIQEYVPKIYGFRIYEGESSLEDDEY</sequence>
<dbReference type="Gene3D" id="1.10.1820.10">
    <property type="entry name" value="protein kinase ck2 holoenzyme, chain C, domain 1"/>
    <property type="match status" value="1"/>
</dbReference>
<evidence type="ECO:0000313" key="4">
    <source>
        <dbReference type="EMBL" id="EQB60260.1"/>
    </source>
</evidence>
<comment type="function">
    <text evidence="2 3">Regulatory subunit of casein kinase II/CK2. As part of the kinase complex regulates the basal catalytic activity of the alpha subunit a constitutively active serine/threonine-protein kinase that phosphorylates a large number of substrates containing acidic residues C-terminal to the phosphorylated serine or threonine.</text>
</comment>
<gene>
    <name evidence="4" type="ORF">NAPIS_ORF02153</name>
</gene>
<reference evidence="4 5" key="1">
    <citation type="journal article" date="2013" name="BMC Genomics">
        <title>Genome sequencing and comparative genomics of honey bee microsporidia, Nosema apis reveal novel insights into host-parasite interactions.</title>
        <authorList>
            <person name="Chen Yp."/>
            <person name="Pettis J.S."/>
            <person name="Zhao Y."/>
            <person name="Liu X."/>
            <person name="Tallon L.J."/>
            <person name="Sadzewicz L.D."/>
            <person name="Li R."/>
            <person name="Zheng H."/>
            <person name="Huang S."/>
            <person name="Zhang X."/>
            <person name="Hamilton M.C."/>
            <person name="Pernal S.F."/>
            <person name="Melathopoulos A.P."/>
            <person name="Yan X."/>
            <person name="Evans J.D."/>
        </authorList>
    </citation>
    <scope>NUCLEOTIDE SEQUENCE [LARGE SCALE GENOMIC DNA]</scope>
    <source>
        <strain evidence="4 5">BRL 01</strain>
    </source>
</reference>
<dbReference type="SMART" id="SM01085">
    <property type="entry name" value="CK_II_beta"/>
    <property type="match status" value="1"/>
</dbReference>
<evidence type="ECO:0000256" key="1">
    <source>
        <dbReference type="ARBA" id="ARBA00006941"/>
    </source>
</evidence>
<evidence type="ECO:0000313" key="5">
    <source>
        <dbReference type="Proteomes" id="UP000053780"/>
    </source>
</evidence>
<keyword evidence="4" id="KW-0808">Transferase</keyword>
<dbReference type="Gene3D" id="2.20.25.20">
    <property type="match status" value="1"/>
</dbReference>
<evidence type="ECO:0000256" key="2">
    <source>
        <dbReference type="ARBA" id="ARBA00045899"/>
    </source>
</evidence>
<comment type="similarity">
    <text evidence="1 3">Belongs to the casein kinase 2 subunit beta family.</text>
</comment>
<dbReference type="GO" id="GO:0019887">
    <property type="term" value="F:protein kinase regulator activity"/>
    <property type="evidence" value="ECO:0007669"/>
    <property type="project" value="InterPro"/>
</dbReference>
<dbReference type="AlphaFoldDB" id="T0MGT4"/>
<dbReference type="OrthoDB" id="2275560at2759"/>
<dbReference type="InterPro" id="IPR000704">
    <property type="entry name" value="Casein_kinase_II_reg-sub"/>
</dbReference>
<dbReference type="SUPFAM" id="SSF57798">
    <property type="entry name" value="Casein kinase II beta subunit"/>
    <property type="match status" value="1"/>
</dbReference>
<dbReference type="GO" id="GO:0005737">
    <property type="term" value="C:cytoplasm"/>
    <property type="evidence" value="ECO:0007669"/>
    <property type="project" value="TreeGrafter"/>
</dbReference>
<dbReference type="HOGENOM" id="CLU_034027_3_3_1"/>
<accession>T0MGT4</accession>
<dbReference type="PRINTS" id="PR00472">
    <property type="entry name" value="CASNKINASEII"/>
</dbReference>
<dbReference type="Proteomes" id="UP000053780">
    <property type="component" value="Unassembled WGS sequence"/>
</dbReference>
<name>T0MGT4_9MICR</name>
<dbReference type="InterPro" id="IPR035991">
    <property type="entry name" value="Casein_kinase_II_beta-like"/>
</dbReference>
<keyword evidence="5" id="KW-1185">Reference proteome</keyword>
<organism evidence="4 5">
    <name type="scientific">Vairimorpha apis BRL 01</name>
    <dbReference type="NCBI Taxonomy" id="1037528"/>
    <lineage>
        <taxon>Eukaryota</taxon>
        <taxon>Fungi</taxon>
        <taxon>Fungi incertae sedis</taxon>
        <taxon>Microsporidia</taxon>
        <taxon>Nosematidae</taxon>
        <taxon>Vairimorpha</taxon>
    </lineage>
</organism>
<dbReference type="FunFam" id="2.20.25.20:FF:000001">
    <property type="entry name" value="Casein kinase II subunit beta"/>
    <property type="match status" value="1"/>
</dbReference>